<feature type="transmembrane region" description="Helical" evidence="1">
    <location>
        <begin position="164"/>
        <end position="185"/>
    </location>
</feature>
<dbReference type="EMBL" id="CP045032">
    <property type="protein sequence ID" value="QFQ01719.1"/>
    <property type="molecule type" value="Genomic_DNA"/>
</dbReference>
<feature type="transmembrane region" description="Helical" evidence="1">
    <location>
        <begin position="114"/>
        <end position="140"/>
    </location>
</feature>
<dbReference type="KEGG" id="cuo:CUROG_01595"/>
<proteinExistence type="predicted"/>
<reference evidence="3" key="1">
    <citation type="submission" date="2019-10" db="EMBL/GenBank/DDBJ databases">
        <title>Complete genome sequence of Corynebacterium urogenitalis DSM 108747, isolated from the genital tract of a cow.</title>
        <authorList>
            <person name="Ruckert C."/>
            <person name="Ballas P."/>
            <person name="Wagener K."/>
            <person name="Drillich M."/>
            <person name="Kaempfer P."/>
            <person name="Busse H.-J."/>
            <person name="Ehling-Schulz M."/>
        </authorList>
    </citation>
    <scope>NUCLEOTIDE SEQUENCE [LARGE SCALE GENOMIC DNA]</scope>
    <source>
        <strain evidence="3">LMM 1652</strain>
    </source>
</reference>
<dbReference type="Proteomes" id="UP000326711">
    <property type="component" value="Chromosome"/>
</dbReference>
<dbReference type="RefSeq" id="WP_236640587.1">
    <property type="nucleotide sequence ID" value="NZ_CP045032.1"/>
</dbReference>
<evidence type="ECO:0000313" key="2">
    <source>
        <dbReference type="EMBL" id="QFQ01719.1"/>
    </source>
</evidence>
<feature type="transmembrane region" description="Helical" evidence="1">
    <location>
        <begin position="16"/>
        <end position="38"/>
    </location>
</feature>
<sequence>MNTVKAEWIKLSSTKALWATSLLILAFCIGMAIIMGWAGGITLSNPELTKDPEMAATMATMADPNQAFAGFISFGIMVIIIQAVMMVTSEYANGTAKSTLLGAPTRLPVPVAKFLVYGVIAGVLSFISLVFSVLAMRWAMSWNVDDPEILGKIALGADGVWEHIGLHTLYGVASVMLSIGVAYLIRHTAGAIAALLLWKLVIEGMVIVSIPKVKEWLPPYMPFGNMDAGAAGRELPDAPWGATGSVLYFVAWCVVLFIVGVVTLKKRDA</sequence>
<accession>A0A5J6Z8R8</accession>
<feature type="transmembrane region" description="Helical" evidence="1">
    <location>
        <begin position="67"/>
        <end position="87"/>
    </location>
</feature>
<keyword evidence="1" id="KW-0472">Membrane</keyword>
<protein>
    <submittedName>
        <fullName evidence="2">ABC-2 family transporter protein</fullName>
    </submittedName>
</protein>
<keyword evidence="1" id="KW-0812">Transmembrane</keyword>
<keyword evidence="3" id="KW-1185">Reference proteome</keyword>
<name>A0A5J6Z8R8_9CORY</name>
<organism evidence="2 3">
    <name type="scientific">Corynebacterium urogenitale</name>
    <dbReference type="NCBI Taxonomy" id="2487892"/>
    <lineage>
        <taxon>Bacteria</taxon>
        <taxon>Bacillati</taxon>
        <taxon>Actinomycetota</taxon>
        <taxon>Actinomycetes</taxon>
        <taxon>Mycobacteriales</taxon>
        <taxon>Corynebacteriaceae</taxon>
        <taxon>Corynebacterium</taxon>
    </lineage>
</organism>
<gene>
    <name evidence="2" type="ORF">CUROG_01595</name>
</gene>
<feature type="transmembrane region" description="Helical" evidence="1">
    <location>
        <begin position="192"/>
        <end position="211"/>
    </location>
</feature>
<dbReference type="Pfam" id="PF12730">
    <property type="entry name" value="ABC2_membrane_4"/>
    <property type="match status" value="1"/>
</dbReference>
<dbReference type="GO" id="GO:0140359">
    <property type="term" value="F:ABC-type transporter activity"/>
    <property type="evidence" value="ECO:0007669"/>
    <property type="project" value="InterPro"/>
</dbReference>
<dbReference type="PANTHER" id="PTHR37305:SF1">
    <property type="entry name" value="MEMBRANE PROTEIN"/>
    <property type="match status" value="1"/>
</dbReference>
<dbReference type="AlphaFoldDB" id="A0A5J6Z8R8"/>
<feature type="transmembrane region" description="Helical" evidence="1">
    <location>
        <begin position="246"/>
        <end position="264"/>
    </location>
</feature>
<dbReference type="PANTHER" id="PTHR37305">
    <property type="entry name" value="INTEGRAL MEMBRANE PROTEIN-RELATED"/>
    <property type="match status" value="1"/>
</dbReference>
<keyword evidence="1" id="KW-1133">Transmembrane helix</keyword>
<dbReference type="GO" id="GO:0005886">
    <property type="term" value="C:plasma membrane"/>
    <property type="evidence" value="ECO:0007669"/>
    <property type="project" value="UniProtKB-SubCell"/>
</dbReference>
<evidence type="ECO:0000313" key="3">
    <source>
        <dbReference type="Proteomes" id="UP000326711"/>
    </source>
</evidence>
<evidence type="ECO:0000256" key="1">
    <source>
        <dbReference type="SAM" id="Phobius"/>
    </source>
</evidence>